<dbReference type="Proteomes" id="UP000245207">
    <property type="component" value="Unassembled WGS sequence"/>
</dbReference>
<feature type="region of interest" description="Disordered" evidence="2">
    <location>
        <begin position="330"/>
        <end position="355"/>
    </location>
</feature>
<dbReference type="InterPro" id="IPR005162">
    <property type="entry name" value="Retrotrans_gag_dom"/>
</dbReference>
<dbReference type="SUPFAM" id="SSF57756">
    <property type="entry name" value="Retrovirus zinc finger-like domains"/>
    <property type="match status" value="1"/>
</dbReference>
<evidence type="ECO:0000256" key="2">
    <source>
        <dbReference type="SAM" id="MobiDB-lite"/>
    </source>
</evidence>
<dbReference type="InterPro" id="IPR001878">
    <property type="entry name" value="Znf_CCHC"/>
</dbReference>
<dbReference type="InterPro" id="IPR036875">
    <property type="entry name" value="Znf_CCHC_sf"/>
</dbReference>
<dbReference type="SMART" id="SM00343">
    <property type="entry name" value="ZnF_C2HC"/>
    <property type="match status" value="1"/>
</dbReference>
<keyword evidence="1" id="KW-0479">Metal-binding</keyword>
<dbReference type="PANTHER" id="PTHR35046:SF21">
    <property type="entry name" value="RETROTRANSPOSON GAG DOMAIN-CONTAINING PROTEIN-RELATED"/>
    <property type="match status" value="1"/>
</dbReference>
<dbReference type="GO" id="GO:0008270">
    <property type="term" value="F:zinc ion binding"/>
    <property type="evidence" value="ECO:0007669"/>
    <property type="project" value="UniProtKB-KW"/>
</dbReference>
<keyword evidence="5" id="KW-1185">Reference proteome</keyword>
<dbReference type="PANTHER" id="PTHR35046">
    <property type="entry name" value="ZINC KNUCKLE (CCHC-TYPE) FAMILY PROTEIN"/>
    <property type="match status" value="1"/>
</dbReference>
<feature type="region of interest" description="Disordered" evidence="2">
    <location>
        <begin position="256"/>
        <end position="299"/>
    </location>
</feature>
<evidence type="ECO:0000313" key="4">
    <source>
        <dbReference type="EMBL" id="PWA99283.1"/>
    </source>
</evidence>
<feature type="region of interest" description="Disordered" evidence="2">
    <location>
        <begin position="36"/>
        <end position="79"/>
    </location>
</feature>
<feature type="compositionally biased region" description="Polar residues" evidence="2">
    <location>
        <begin position="287"/>
        <end position="299"/>
    </location>
</feature>
<dbReference type="EMBL" id="PKPP01000026">
    <property type="protein sequence ID" value="PWA99283.1"/>
    <property type="molecule type" value="Genomic_DNA"/>
</dbReference>
<accession>A0A2U1QMR3</accession>
<gene>
    <name evidence="4" type="ORF">CTI12_AA010070</name>
</gene>
<dbReference type="OrthoDB" id="1731207at2759"/>
<dbReference type="GO" id="GO:0003676">
    <property type="term" value="F:nucleic acid binding"/>
    <property type="evidence" value="ECO:0007669"/>
    <property type="project" value="InterPro"/>
</dbReference>
<evidence type="ECO:0000259" key="3">
    <source>
        <dbReference type="PROSITE" id="PS50158"/>
    </source>
</evidence>
<comment type="caution">
    <text evidence="4">The sequence shown here is derived from an EMBL/GenBank/DDBJ whole genome shotgun (WGS) entry which is preliminary data.</text>
</comment>
<feature type="compositionally biased region" description="Acidic residues" evidence="2">
    <location>
        <begin position="330"/>
        <end position="341"/>
    </location>
</feature>
<sequence length="355" mass="41910">MVGRGHRGLNVQRTPVRERDIRDIEIDDLRRQVQQLQEQLQRLQPQDEHHSRRSSQPNNEDSNDDEENPFFHSSSSEEVEGYNYQNRVRRNKFREFDIKVDIPEFEGRMQPDEFLDWLHTVKRVFDFKEVSDERIVKLVALKLRKYASLWWENMKRQRVREGKRPIRSWEKMKRELKRRFMPDDYRQDCFLKLHNLKQKELSAEDYTAESDHLMIKCDVVEPEEQTIARYLGGAIFLNYNLTGVIVMCQKEGRDARKDGSFNRRNFPTLKPPAESSSFSKAPKKESSTAPKQPTSSNAGSRKCFKCQGYGHIASDCPNRRIISLVEEECEEEYNPESENEEVGFFLFSDDSNTGN</sequence>
<dbReference type="PROSITE" id="PS50158">
    <property type="entry name" value="ZF_CCHC"/>
    <property type="match status" value="1"/>
</dbReference>
<reference evidence="4 5" key="1">
    <citation type="journal article" date="2018" name="Mol. Plant">
        <title>The genome of Artemisia annua provides insight into the evolution of Asteraceae family and artemisinin biosynthesis.</title>
        <authorList>
            <person name="Shen Q."/>
            <person name="Zhang L."/>
            <person name="Liao Z."/>
            <person name="Wang S."/>
            <person name="Yan T."/>
            <person name="Shi P."/>
            <person name="Liu M."/>
            <person name="Fu X."/>
            <person name="Pan Q."/>
            <person name="Wang Y."/>
            <person name="Lv Z."/>
            <person name="Lu X."/>
            <person name="Zhang F."/>
            <person name="Jiang W."/>
            <person name="Ma Y."/>
            <person name="Chen M."/>
            <person name="Hao X."/>
            <person name="Li L."/>
            <person name="Tang Y."/>
            <person name="Lv G."/>
            <person name="Zhou Y."/>
            <person name="Sun X."/>
            <person name="Brodelius P.E."/>
            <person name="Rose J.K.C."/>
            <person name="Tang K."/>
        </authorList>
    </citation>
    <scope>NUCLEOTIDE SEQUENCE [LARGE SCALE GENOMIC DNA]</scope>
    <source>
        <strain evidence="5">cv. Huhao1</strain>
        <tissue evidence="4">Leaf</tissue>
    </source>
</reference>
<evidence type="ECO:0000256" key="1">
    <source>
        <dbReference type="PROSITE-ProRule" id="PRU00047"/>
    </source>
</evidence>
<dbReference type="Pfam" id="PF00098">
    <property type="entry name" value="zf-CCHC"/>
    <property type="match status" value="1"/>
</dbReference>
<protein>
    <recommendedName>
        <fullName evidence="3">CCHC-type domain-containing protein</fullName>
    </recommendedName>
</protein>
<name>A0A2U1QMR3_ARTAN</name>
<proteinExistence type="predicted"/>
<feature type="domain" description="CCHC-type" evidence="3">
    <location>
        <begin position="301"/>
        <end position="318"/>
    </location>
</feature>
<dbReference type="Pfam" id="PF03732">
    <property type="entry name" value="Retrotrans_gag"/>
    <property type="match status" value="1"/>
</dbReference>
<dbReference type="Gene3D" id="4.10.60.10">
    <property type="entry name" value="Zinc finger, CCHC-type"/>
    <property type="match status" value="1"/>
</dbReference>
<keyword evidence="1" id="KW-0862">Zinc</keyword>
<keyword evidence="1" id="KW-0863">Zinc-finger</keyword>
<evidence type="ECO:0000313" key="5">
    <source>
        <dbReference type="Proteomes" id="UP000245207"/>
    </source>
</evidence>
<dbReference type="AlphaFoldDB" id="A0A2U1QMR3"/>
<organism evidence="4 5">
    <name type="scientific">Artemisia annua</name>
    <name type="common">Sweet wormwood</name>
    <dbReference type="NCBI Taxonomy" id="35608"/>
    <lineage>
        <taxon>Eukaryota</taxon>
        <taxon>Viridiplantae</taxon>
        <taxon>Streptophyta</taxon>
        <taxon>Embryophyta</taxon>
        <taxon>Tracheophyta</taxon>
        <taxon>Spermatophyta</taxon>
        <taxon>Magnoliopsida</taxon>
        <taxon>eudicotyledons</taxon>
        <taxon>Gunneridae</taxon>
        <taxon>Pentapetalae</taxon>
        <taxon>asterids</taxon>
        <taxon>campanulids</taxon>
        <taxon>Asterales</taxon>
        <taxon>Asteraceae</taxon>
        <taxon>Asteroideae</taxon>
        <taxon>Anthemideae</taxon>
        <taxon>Artemisiinae</taxon>
        <taxon>Artemisia</taxon>
    </lineage>
</organism>